<accession>A0ACB8QF82</accession>
<dbReference type="Proteomes" id="UP000814128">
    <property type="component" value="Unassembled WGS sequence"/>
</dbReference>
<evidence type="ECO:0000313" key="1">
    <source>
        <dbReference type="EMBL" id="KAI0030353.1"/>
    </source>
</evidence>
<gene>
    <name evidence="1" type="ORF">K488DRAFT_54425</name>
</gene>
<organism evidence="1 2">
    <name type="scientific">Vararia minispora EC-137</name>
    <dbReference type="NCBI Taxonomy" id="1314806"/>
    <lineage>
        <taxon>Eukaryota</taxon>
        <taxon>Fungi</taxon>
        <taxon>Dikarya</taxon>
        <taxon>Basidiomycota</taxon>
        <taxon>Agaricomycotina</taxon>
        <taxon>Agaricomycetes</taxon>
        <taxon>Russulales</taxon>
        <taxon>Lachnocladiaceae</taxon>
        <taxon>Vararia</taxon>
    </lineage>
</organism>
<keyword evidence="1" id="KW-0418">Kinase</keyword>
<sequence length="390" mass="42818">MELSVRKDATIEEVLGFALWTYWQDKWEPRIDESREELLSAIGWVLRIAEEDGEVDEDFPPPDRMGKISKFSFDAYAVLEASPAQIQQNKILEAKIQRSPSRVVKKKPDPAPSLTAPTASSSATLPSTPNVSLMPSSFGPSSSFGPQMFLRIRVQDTLDAVHVYSTIPVTATMYLQEALDMVCARRKLSSKDYSLVVGDMSVLVALDRTVASLMGKSDLLLVKKEMVNNLGVEVAQPAGTSSDPNSSIFGGKAGAPEPAVSEAPDFTAAYKRFTVYRKMPMLVGRHERILAIDGAYIHFMPSNKAKAVFESGKTSSHHIKSVVSCAQADKSSATFRIVVHRVSRDGGNKRYEFEAENPASAYEIVATIKSLKSSIDRQSTIKARRSKHIG</sequence>
<name>A0ACB8QF82_9AGAM</name>
<reference evidence="1" key="1">
    <citation type="submission" date="2021-02" db="EMBL/GenBank/DDBJ databases">
        <authorList>
            <consortium name="DOE Joint Genome Institute"/>
            <person name="Ahrendt S."/>
            <person name="Looney B.P."/>
            <person name="Miyauchi S."/>
            <person name="Morin E."/>
            <person name="Drula E."/>
            <person name="Courty P.E."/>
            <person name="Chicoki N."/>
            <person name="Fauchery L."/>
            <person name="Kohler A."/>
            <person name="Kuo A."/>
            <person name="Labutti K."/>
            <person name="Pangilinan J."/>
            <person name="Lipzen A."/>
            <person name="Riley R."/>
            <person name="Andreopoulos W."/>
            <person name="He G."/>
            <person name="Johnson J."/>
            <person name="Barry K.W."/>
            <person name="Grigoriev I.V."/>
            <person name="Nagy L."/>
            <person name="Hibbett D."/>
            <person name="Henrissat B."/>
            <person name="Matheny P.B."/>
            <person name="Labbe J."/>
            <person name="Martin F."/>
        </authorList>
    </citation>
    <scope>NUCLEOTIDE SEQUENCE</scope>
    <source>
        <strain evidence="1">EC-137</strain>
    </source>
</reference>
<dbReference type="EMBL" id="MU273626">
    <property type="protein sequence ID" value="KAI0030353.1"/>
    <property type="molecule type" value="Genomic_DNA"/>
</dbReference>
<protein>
    <submittedName>
        <fullName evidence="1">Stress-activated map kinase interacting protein 1-domain-containing protein</fullName>
    </submittedName>
</protein>
<reference evidence="1" key="2">
    <citation type="journal article" date="2022" name="New Phytol.">
        <title>Evolutionary transition to the ectomycorrhizal habit in the genomes of a hyperdiverse lineage of mushroom-forming fungi.</title>
        <authorList>
            <person name="Looney B."/>
            <person name="Miyauchi S."/>
            <person name="Morin E."/>
            <person name="Drula E."/>
            <person name="Courty P.E."/>
            <person name="Kohler A."/>
            <person name="Kuo A."/>
            <person name="LaButti K."/>
            <person name="Pangilinan J."/>
            <person name="Lipzen A."/>
            <person name="Riley R."/>
            <person name="Andreopoulos W."/>
            <person name="He G."/>
            <person name="Johnson J."/>
            <person name="Nolan M."/>
            <person name="Tritt A."/>
            <person name="Barry K.W."/>
            <person name="Grigoriev I.V."/>
            <person name="Nagy L.G."/>
            <person name="Hibbett D."/>
            <person name="Henrissat B."/>
            <person name="Matheny P.B."/>
            <person name="Labbe J."/>
            <person name="Martin F.M."/>
        </authorList>
    </citation>
    <scope>NUCLEOTIDE SEQUENCE</scope>
    <source>
        <strain evidence="1">EC-137</strain>
    </source>
</reference>
<keyword evidence="1" id="KW-0808">Transferase</keyword>
<keyword evidence="2" id="KW-1185">Reference proteome</keyword>
<evidence type="ECO:0000313" key="2">
    <source>
        <dbReference type="Proteomes" id="UP000814128"/>
    </source>
</evidence>
<proteinExistence type="predicted"/>
<comment type="caution">
    <text evidence="1">The sequence shown here is derived from an EMBL/GenBank/DDBJ whole genome shotgun (WGS) entry which is preliminary data.</text>
</comment>